<proteinExistence type="evidence at protein level"/>
<feature type="compositionally biased region" description="Basic and acidic residues" evidence="5">
    <location>
        <begin position="34"/>
        <end position="74"/>
    </location>
</feature>
<dbReference type="Proteomes" id="UP000290572">
    <property type="component" value="Unassembled WGS sequence"/>
</dbReference>
<comment type="caution">
    <text evidence="7">The sequence shown here is derived from an EMBL/GenBank/DDBJ whole genome shotgun (WGS) entry which is preliminary data.</text>
</comment>
<dbReference type="SUPFAM" id="SSF52540">
    <property type="entry name" value="P-loop containing nucleoside triphosphate hydrolases"/>
    <property type="match status" value="1"/>
</dbReference>
<dbReference type="GO" id="GO:0005525">
    <property type="term" value="F:GTP binding"/>
    <property type="evidence" value="ECO:0007669"/>
    <property type="project" value="UniProtKB-KW"/>
</dbReference>
<evidence type="ECO:0000256" key="4">
    <source>
        <dbReference type="ARBA" id="ARBA00023242"/>
    </source>
</evidence>
<reference evidence="7 8" key="1">
    <citation type="submission" date="2018-03" db="EMBL/GenBank/DDBJ databases">
        <title>Draft genome sequence of Rohu Carp (Labeo rohita).</title>
        <authorList>
            <person name="Das P."/>
            <person name="Kushwaha B."/>
            <person name="Joshi C.G."/>
            <person name="Kumar D."/>
            <person name="Nagpure N.S."/>
            <person name="Sahoo L."/>
            <person name="Das S.P."/>
            <person name="Bit A."/>
            <person name="Patnaik S."/>
            <person name="Meher P.K."/>
            <person name="Jayasankar P."/>
            <person name="Koringa P.G."/>
            <person name="Patel N.V."/>
            <person name="Hinsu A.T."/>
            <person name="Kumar R."/>
            <person name="Pandey M."/>
            <person name="Agarwal S."/>
            <person name="Srivastava S."/>
            <person name="Singh M."/>
            <person name="Iquebal M.A."/>
            <person name="Jaiswal S."/>
            <person name="Angadi U.B."/>
            <person name="Kumar N."/>
            <person name="Raza M."/>
            <person name="Shah T.M."/>
            <person name="Rai A."/>
            <person name="Jena J.K."/>
        </authorList>
    </citation>
    <scope>NUCLEOTIDE SEQUENCE [LARGE SCALE GENOMIC DNA]</scope>
    <source>
        <strain evidence="7">DASCIFA01</strain>
        <tissue evidence="7">Testis</tissue>
    </source>
</reference>
<feature type="compositionally biased region" description="Basic residues" evidence="5">
    <location>
        <begin position="1"/>
        <end position="23"/>
    </location>
</feature>
<dbReference type="Gene3D" id="3.40.50.300">
    <property type="entry name" value="P-loop containing nucleotide triphosphate hydrolases"/>
    <property type="match status" value="1"/>
</dbReference>
<evidence type="ECO:0000256" key="2">
    <source>
        <dbReference type="ARBA" id="ARBA00022741"/>
    </source>
</evidence>
<sequence>MVREHNRKLRKAAKKKGITRKPKKDIGVPNSAPFKEEVLREAEQRKQELEALKEQNKIAKQQERAEKRKKDKEAASAGDEPLSKKAKKVIEESDVIVEVLDARDPLGYRCPQLEEMVLKHEGKKKLLFILNKIDLAPKDNVEKWLRYLEAECPTFLFKASMQLQDRTVSIEVACTMLF</sequence>
<keyword evidence="2" id="KW-0547">Nucleotide-binding</keyword>
<dbReference type="InterPro" id="IPR027417">
    <property type="entry name" value="P-loop_NTPase"/>
</dbReference>
<evidence type="ECO:0000259" key="6">
    <source>
        <dbReference type="Pfam" id="PF08701"/>
    </source>
</evidence>
<evidence type="ECO:0000256" key="5">
    <source>
        <dbReference type="SAM" id="MobiDB-lite"/>
    </source>
</evidence>
<gene>
    <name evidence="7" type="ORF">ROHU_000009</name>
</gene>
<dbReference type="PANTHER" id="PTHR11089">
    <property type="entry name" value="GTP-BINDING PROTEIN-RELATED"/>
    <property type="match status" value="1"/>
</dbReference>
<dbReference type="STRING" id="84645.A0A498P826"/>
<evidence type="ECO:0000256" key="1">
    <source>
        <dbReference type="ARBA" id="ARBA00004604"/>
    </source>
</evidence>
<dbReference type="PANTHER" id="PTHR11089:SF11">
    <property type="entry name" value="GUANINE NUCLEOTIDE-BINDING PROTEIN-LIKE 3"/>
    <property type="match status" value="1"/>
</dbReference>
<evidence type="ECO:0000313" key="8">
    <source>
        <dbReference type="Proteomes" id="UP000290572"/>
    </source>
</evidence>
<dbReference type="EMBL" id="QBIY01000118">
    <property type="protein sequence ID" value="RXN39634.1"/>
    <property type="molecule type" value="Genomic_DNA"/>
</dbReference>
<evidence type="ECO:0007829" key="9">
    <source>
        <dbReference type="PeptideAtlas" id="A0A498P826"/>
    </source>
</evidence>
<dbReference type="InterPro" id="IPR050755">
    <property type="entry name" value="TRAFAC_YlqF/YawG_RiboMat"/>
</dbReference>
<keyword evidence="8" id="KW-1185">Reference proteome</keyword>
<dbReference type="Pfam" id="PF08701">
    <property type="entry name" value="GN3L_Grn1"/>
    <property type="match status" value="1"/>
</dbReference>
<protein>
    <submittedName>
        <fullName evidence="7">Guanine nucleotide-binding-like 3</fullName>
    </submittedName>
</protein>
<feature type="domain" description="Guanine nucleotide-binding protein-like 3 N-terminal" evidence="6">
    <location>
        <begin position="2"/>
        <end position="66"/>
    </location>
</feature>
<dbReference type="InterPro" id="IPR014813">
    <property type="entry name" value="Gnl3_N_dom"/>
</dbReference>
<keyword evidence="3" id="KW-0342">GTP-binding</keyword>
<feature type="region of interest" description="Disordered" evidence="5">
    <location>
        <begin position="1"/>
        <end position="86"/>
    </location>
</feature>
<keyword evidence="9" id="KW-1267">Proteomics identification</keyword>
<evidence type="ECO:0000256" key="3">
    <source>
        <dbReference type="ARBA" id="ARBA00023134"/>
    </source>
</evidence>
<accession>A0A498P826</accession>
<name>A0A498P826_LABRO</name>
<comment type="subcellular location">
    <subcellularLocation>
        <location evidence="1">Nucleus</location>
        <location evidence="1">Nucleolus</location>
    </subcellularLocation>
</comment>
<dbReference type="GO" id="GO:0005730">
    <property type="term" value="C:nucleolus"/>
    <property type="evidence" value="ECO:0007669"/>
    <property type="project" value="UniProtKB-SubCell"/>
</dbReference>
<organism evidence="7 8">
    <name type="scientific">Labeo rohita</name>
    <name type="common">Indian major carp</name>
    <name type="synonym">Cyprinus rohita</name>
    <dbReference type="NCBI Taxonomy" id="84645"/>
    <lineage>
        <taxon>Eukaryota</taxon>
        <taxon>Metazoa</taxon>
        <taxon>Chordata</taxon>
        <taxon>Craniata</taxon>
        <taxon>Vertebrata</taxon>
        <taxon>Euteleostomi</taxon>
        <taxon>Actinopterygii</taxon>
        <taxon>Neopterygii</taxon>
        <taxon>Teleostei</taxon>
        <taxon>Ostariophysi</taxon>
        <taxon>Cypriniformes</taxon>
        <taxon>Cyprinidae</taxon>
        <taxon>Labeoninae</taxon>
        <taxon>Labeonini</taxon>
        <taxon>Labeo</taxon>
    </lineage>
</organism>
<dbReference type="AlphaFoldDB" id="A0A498P826"/>
<keyword evidence="4" id="KW-0539">Nucleus</keyword>
<evidence type="ECO:0000313" key="7">
    <source>
        <dbReference type="EMBL" id="RXN39634.1"/>
    </source>
</evidence>